<feature type="non-terminal residue" evidence="1">
    <location>
        <position position="35"/>
    </location>
</feature>
<evidence type="ECO:0000313" key="1">
    <source>
        <dbReference type="EMBL" id="CAI9533684.1"/>
    </source>
</evidence>
<reference evidence="1" key="1">
    <citation type="submission" date="2023-05" db="EMBL/GenBank/DDBJ databases">
        <authorList>
            <person name="Stuckert A."/>
        </authorList>
    </citation>
    <scope>NUCLEOTIDE SEQUENCE</scope>
</reference>
<protein>
    <submittedName>
        <fullName evidence="1">Uncharacterized protein</fullName>
    </submittedName>
</protein>
<dbReference type="Proteomes" id="UP001162483">
    <property type="component" value="Unassembled WGS sequence"/>
</dbReference>
<dbReference type="EMBL" id="CATNWA010000150">
    <property type="protein sequence ID" value="CAI9533684.1"/>
    <property type="molecule type" value="Genomic_DNA"/>
</dbReference>
<accession>A0ABN9AE01</accession>
<comment type="caution">
    <text evidence="1">The sequence shown here is derived from an EMBL/GenBank/DDBJ whole genome shotgun (WGS) entry which is preliminary data.</text>
</comment>
<evidence type="ECO:0000313" key="2">
    <source>
        <dbReference type="Proteomes" id="UP001162483"/>
    </source>
</evidence>
<name>A0ABN9AE01_9NEOB</name>
<gene>
    <name evidence="1" type="ORF">SPARVUS_LOCUS481072</name>
</gene>
<organism evidence="1 2">
    <name type="scientific">Staurois parvus</name>
    <dbReference type="NCBI Taxonomy" id="386267"/>
    <lineage>
        <taxon>Eukaryota</taxon>
        <taxon>Metazoa</taxon>
        <taxon>Chordata</taxon>
        <taxon>Craniata</taxon>
        <taxon>Vertebrata</taxon>
        <taxon>Euteleostomi</taxon>
        <taxon>Amphibia</taxon>
        <taxon>Batrachia</taxon>
        <taxon>Anura</taxon>
        <taxon>Neobatrachia</taxon>
        <taxon>Ranoidea</taxon>
        <taxon>Ranidae</taxon>
        <taxon>Staurois</taxon>
    </lineage>
</organism>
<sequence length="35" mass="3709">MSCQSAPGHTCLLINSHQCCLISAAYQCPSMLPIS</sequence>
<proteinExistence type="predicted"/>
<keyword evidence="2" id="KW-1185">Reference proteome</keyword>